<keyword evidence="2 8" id="KW-0812">Transmembrane</keyword>
<evidence type="ECO:0000256" key="2">
    <source>
        <dbReference type="ARBA" id="ARBA00022692"/>
    </source>
</evidence>
<sequence length="290" mass="32464">MCTLKVCVFYDCANYFTYNVRAVISLVSSITLPYMVTNKPPRHTKYTNSTILINGTKIANVAATTATKGVVLYKVMASNGATCILLKVDGVIEVYFKSHIGSEQGNAYMPEDAVVEGNCKYEDTASMKITWEGYVMIWNFAKTPGGERWYVSEIELTVSTAIERYHSIKSYVLPSKTFKLVHDQMLFPTPVGKSYACEDTNLDIKFPEEEYNPASLSGTIFLRTFQLQPFMYKGSNFGPAFDCNVQLSFRDETTPIAVGSTLAIAVLATVTGYGIFRYFKVKKVQYNTME</sequence>
<evidence type="ECO:0000256" key="7">
    <source>
        <dbReference type="ARBA" id="ARBA00023180"/>
    </source>
</evidence>
<dbReference type="GO" id="GO:0005765">
    <property type="term" value="C:lysosomal membrane"/>
    <property type="evidence" value="ECO:0007669"/>
    <property type="project" value="TreeGrafter"/>
</dbReference>
<feature type="domain" description="Lysosome-associated membrane glycoprotein 2-like luminal" evidence="9">
    <location>
        <begin position="72"/>
        <end position="201"/>
    </location>
</feature>
<keyword evidence="5 8" id="KW-1133">Transmembrane helix</keyword>
<dbReference type="InterPro" id="IPR002000">
    <property type="entry name" value="Lysosome-assoc_membr_glycop"/>
</dbReference>
<gene>
    <name evidence="10" type="ORF">RI129_011417</name>
</gene>
<evidence type="ECO:0000313" key="11">
    <source>
        <dbReference type="Proteomes" id="UP001329430"/>
    </source>
</evidence>
<evidence type="ECO:0000256" key="4">
    <source>
        <dbReference type="ARBA" id="ARBA00022753"/>
    </source>
</evidence>
<proteinExistence type="predicted"/>
<evidence type="ECO:0000259" key="9">
    <source>
        <dbReference type="Pfam" id="PF01299"/>
    </source>
</evidence>
<protein>
    <recommendedName>
        <fullName evidence="9">Lysosome-associated membrane glycoprotein 2-like luminal domain-containing protein</fullName>
    </recommendedName>
</protein>
<keyword evidence="6 8" id="KW-0472">Membrane</keyword>
<evidence type="ECO:0000256" key="5">
    <source>
        <dbReference type="ARBA" id="ARBA00022989"/>
    </source>
</evidence>
<dbReference type="Pfam" id="PF01299">
    <property type="entry name" value="Lamp2-like_luminal"/>
    <property type="match status" value="1"/>
</dbReference>
<evidence type="ECO:0000256" key="6">
    <source>
        <dbReference type="ARBA" id="ARBA00023136"/>
    </source>
</evidence>
<evidence type="ECO:0000313" key="10">
    <source>
        <dbReference type="EMBL" id="KAK5640606.1"/>
    </source>
</evidence>
<keyword evidence="3" id="KW-0732">Signal</keyword>
<dbReference type="Proteomes" id="UP001329430">
    <property type="component" value="Chromosome 8"/>
</dbReference>
<dbReference type="Gene3D" id="2.40.160.110">
    <property type="match status" value="1"/>
</dbReference>
<dbReference type="PANTHER" id="PTHR11506:SF40">
    <property type="entry name" value="LYSOSOME-ASSOCIATED MEMBRANE GLYCOPROTEIN 5"/>
    <property type="match status" value="1"/>
</dbReference>
<evidence type="ECO:0000256" key="8">
    <source>
        <dbReference type="SAM" id="Phobius"/>
    </source>
</evidence>
<dbReference type="AlphaFoldDB" id="A0AAN7V8V2"/>
<dbReference type="GO" id="GO:0005886">
    <property type="term" value="C:plasma membrane"/>
    <property type="evidence" value="ECO:0007669"/>
    <property type="project" value="TreeGrafter"/>
</dbReference>
<organism evidence="10 11">
    <name type="scientific">Pyrocoelia pectoralis</name>
    <dbReference type="NCBI Taxonomy" id="417401"/>
    <lineage>
        <taxon>Eukaryota</taxon>
        <taxon>Metazoa</taxon>
        <taxon>Ecdysozoa</taxon>
        <taxon>Arthropoda</taxon>
        <taxon>Hexapoda</taxon>
        <taxon>Insecta</taxon>
        <taxon>Pterygota</taxon>
        <taxon>Neoptera</taxon>
        <taxon>Endopterygota</taxon>
        <taxon>Coleoptera</taxon>
        <taxon>Polyphaga</taxon>
        <taxon>Elateriformia</taxon>
        <taxon>Elateroidea</taxon>
        <taxon>Lampyridae</taxon>
        <taxon>Lampyrinae</taxon>
        <taxon>Pyrocoelia</taxon>
    </lineage>
</organism>
<keyword evidence="11" id="KW-1185">Reference proteome</keyword>
<reference evidence="10 11" key="1">
    <citation type="journal article" date="2024" name="Insects">
        <title>An Improved Chromosome-Level Genome Assembly of the Firefly Pyrocoelia pectoralis.</title>
        <authorList>
            <person name="Fu X."/>
            <person name="Meyer-Rochow V.B."/>
            <person name="Ballantyne L."/>
            <person name="Zhu X."/>
        </authorList>
    </citation>
    <scope>NUCLEOTIDE SEQUENCE [LARGE SCALE GENOMIC DNA]</scope>
    <source>
        <strain evidence="10">XCY_ONT2</strain>
    </source>
</reference>
<dbReference type="GO" id="GO:0072594">
    <property type="term" value="P:establishment of protein localization to organelle"/>
    <property type="evidence" value="ECO:0007669"/>
    <property type="project" value="TreeGrafter"/>
</dbReference>
<evidence type="ECO:0000256" key="3">
    <source>
        <dbReference type="ARBA" id="ARBA00022729"/>
    </source>
</evidence>
<comment type="subcellular location">
    <subcellularLocation>
        <location evidence="1">Endosome membrane</location>
        <topology evidence="1">Single-pass type I membrane protein</topology>
    </subcellularLocation>
</comment>
<comment type="caution">
    <text evidence="10">The sequence shown here is derived from an EMBL/GenBank/DDBJ whole genome shotgun (WGS) entry which is preliminary data.</text>
</comment>
<feature type="transmembrane region" description="Helical" evidence="8">
    <location>
        <begin position="256"/>
        <end position="276"/>
    </location>
</feature>
<keyword evidence="4" id="KW-0967">Endosome</keyword>
<dbReference type="InterPro" id="IPR048528">
    <property type="entry name" value="Lamp2-like_luminal"/>
</dbReference>
<dbReference type="GO" id="GO:0031902">
    <property type="term" value="C:late endosome membrane"/>
    <property type="evidence" value="ECO:0007669"/>
    <property type="project" value="TreeGrafter"/>
</dbReference>
<dbReference type="EMBL" id="JAVRBK010000008">
    <property type="protein sequence ID" value="KAK5640606.1"/>
    <property type="molecule type" value="Genomic_DNA"/>
</dbReference>
<evidence type="ECO:0000256" key="1">
    <source>
        <dbReference type="ARBA" id="ARBA00004530"/>
    </source>
</evidence>
<accession>A0AAN7V8V2</accession>
<dbReference type="PANTHER" id="PTHR11506">
    <property type="entry name" value="LYSOSOME-ASSOCIATED MEMBRANE GLYCOPROTEIN"/>
    <property type="match status" value="1"/>
</dbReference>
<name>A0AAN7V8V2_9COLE</name>
<keyword evidence="7" id="KW-0325">Glycoprotein</keyword>